<reference evidence="6 7" key="1">
    <citation type="submission" date="2021-05" db="EMBL/GenBank/DDBJ databases">
        <title>Genome Assembly of Synthetic Allotetraploid Brassica napus Reveals Homoeologous Exchanges between Subgenomes.</title>
        <authorList>
            <person name="Davis J.T."/>
        </authorList>
    </citation>
    <scope>NUCLEOTIDE SEQUENCE [LARGE SCALE GENOMIC DNA]</scope>
    <source>
        <strain evidence="7">cv. Da-Ae</strain>
        <tissue evidence="6">Seedling</tissue>
    </source>
</reference>
<comment type="caution">
    <text evidence="6">The sequence shown here is derived from an EMBL/GenBank/DDBJ whole genome shotgun (WGS) entry which is preliminary data.</text>
</comment>
<accession>A0ABQ7ZWR8</accession>
<comment type="catalytic activity">
    <reaction evidence="4">
        <text>L-threonyl-[protein] + ATP = O-phospho-L-threonyl-[protein] + ADP + H(+)</text>
        <dbReference type="Rhea" id="RHEA:46608"/>
        <dbReference type="Rhea" id="RHEA-COMP:11060"/>
        <dbReference type="Rhea" id="RHEA-COMP:11605"/>
        <dbReference type="ChEBI" id="CHEBI:15378"/>
        <dbReference type="ChEBI" id="CHEBI:30013"/>
        <dbReference type="ChEBI" id="CHEBI:30616"/>
        <dbReference type="ChEBI" id="CHEBI:61977"/>
        <dbReference type="ChEBI" id="CHEBI:456216"/>
    </reaction>
</comment>
<evidence type="ECO:0000313" key="6">
    <source>
        <dbReference type="EMBL" id="KAH0884672.1"/>
    </source>
</evidence>
<organism evidence="6 7">
    <name type="scientific">Brassica napus</name>
    <name type="common">Rape</name>
    <dbReference type="NCBI Taxonomy" id="3708"/>
    <lineage>
        <taxon>Eukaryota</taxon>
        <taxon>Viridiplantae</taxon>
        <taxon>Streptophyta</taxon>
        <taxon>Embryophyta</taxon>
        <taxon>Tracheophyta</taxon>
        <taxon>Spermatophyta</taxon>
        <taxon>Magnoliopsida</taxon>
        <taxon>eudicotyledons</taxon>
        <taxon>Gunneridae</taxon>
        <taxon>Pentapetalae</taxon>
        <taxon>rosids</taxon>
        <taxon>malvids</taxon>
        <taxon>Brassicales</taxon>
        <taxon>Brassicaceae</taxon>
        <taxon>Brassiceae</taxon>
        <taxon>Brassica</taxon>
    </lineage>
</organism>
<dbReference type="InterPro" id="IPR000719">
    <property type="entry name" value="Prot_kinase_dom"/>
</dbReference>
<feature type="domain" description="Protein kinase" evidence="5">
    <location>
        <begin position="58"/>
        <end position="456"/>
    </location>
</feature>
<dbReference type="SUPFAM" id="SSF56112">
    <property type="entry name" value="Protein kinase-like (PK-like)"/>
    <property type="match status" value="3"/>
</dbReference>
<dbReference type="PROSITE" id="PS00108">
    <property type="entry name" value="PROTEIN_KINASE_ST"/>
    <property type="match status" value="1"/>
</dbReference>
<feature type="domain" description="Protein kinase" evidence="5">
    <location>
        <begin position="758"/>
        <end position="1156"/>
    </location>
</feature>
<evidence type="ECO:0000256" key="4">
    <source>
        <dbReference type="ARBA" id="ARBA00047951"/>
    </source>
</evidence>
<proteinExistence type="predicted"/>
<dbReference type="PANTHER" id="PTHR27005">
    <property type="entry name" value="WALL-ASSOCIATED RECEPTOR KINASE-LIKE 21"/>
    <property type="match status" value="1"/>
</dbReference>
<gene>
    <name evidence="6" type="ORF">HID58_060768</name>
</gene>
<dbReference type="Gene3D" id="1.10.510.10">
    <property type="entry name" value="Transferase(Phosphotransferase) domain 1"/>
    <property type="match status" value="4"/>
</dbReference>
<dbReference type="InterPro" id="IPR045274">
    <property type="entry name" value="WAK-like"/>
</dbReference>
<evidence type="ECO:0000256" key="2">
    <source>
        <dbReference type="ARBA" id="ARBA00022840"/>
    </source>
</evidence>
<dbReference type="InterPro" id="IPR008271">
    <property type="entry name" value="Ser/Thr_kinase_AS"/>
</dbReference>
<dbReference type="Pfam" id="PF00069">
    <property type="entry name" value="Pkinase"/>
    <property type="match status" value="2"/>
</dbReference>
<evidence type="ECO:0000256" key="3">
    <source>
        <dbReference type="ARBA" id="ARBA00047558"/>
    </source>
</evidence>
<evidence type="ECO:0000313" key="7">
    <source>
        <dbReference type="Proteomes" id="UP000824890"/>
    </source>
</evidence>
<feature type="domain" description="Protein kinase" evidence="5">
    <location>
        <begin position="455"/>
        <end position="736"/>
    </location>
</feature>
<comment type="catalytic activity">
    <reaction evidence="3">
        <text>L-seryl-[protein] + ATP = O-phospho-L-seryl-[protein] + ADP + H(+)</text>
        <dbReference type="Rhea" id="RHEA:17989"/>
        <dbReference type="Rhea" id="RHEA-COMP:9863"/>
        <dbReference type="Rhea" id="RHEA-COMP:11604"/>
        <dbReference type="ChEBI" id="CHEBI:15378"/>
        <dbReference type="ChEBI" id="CHEBI:29999"/>
        <dbReference type="ChEBI" id="CHEBI:30616"/>
        <dbReference type="ChEBI" id="CHEBI:83421"/>
        <dbReference type="ChEBI" id="CHEBI:456216"/>
    </reaction>
</comment>
<keyword evidence="1" id="KW-0547">Nucleotide-binding</keyword>
<dbReference type="PANTHER" id="PTHR27005:SF519">
    <property type="entry name" value="PROTEIN KINASE DOMAIN-CONTAINING PROTEIN"/>
    <property type="match status" value="1"/>
</dbReference>
<dbReference type="PROSITE" id="PS50011">
    <property type="entry name" value="PROTEIN_KINASE_DOM"/>
    <property type="match status" value="3"/>
</dbReference>
<dbReference type="SMART" id="SM00220">
    <property type="entry name" value="S_TKc"/>
    <property type="match status" value="1"/>
</dbReference>
<evidence type="ECO:0000259" key="5">
    <source>
        <dbReference type="PROSITE" id="PS50011"/>
    </source>
</evidence>
<protein>
    <recommendedName>
        <fullName evidence="5">Protein kinase domain-containing protein</fullName>
    </recommendedName>
</protein>
<evidence type="ECO:0000256" key="1">
    <source>
        <dbReference type="ARBA" id="ARBA00022741"/>
    </source>
</evidence>
<keyword evidence="2" id="KW-0067">ATP-binding</keyword>
<sequence>MNQHFGSEVISSPVTYIPPSSNNVAENISEVGGDVSRMLRNTDEELDELNSPLTFVIDKVYVSLSSGHYGNVKEKDEQVGAVVANVRYELLRESLETILAVDLLLSSSSLSCLSSNSSYDQQHEYSVNCLLFPTTLSLCPLNYNLIMKKETVRSSLSLTRAMEFWRGKARKLFLKNGSMFLEQLIADCNGMSNPIRMFSSYQISKAINNFDPKYSLPDIPSPLRWYKEVIEGRSYVIKRLTRQVGEESAYNDIVLSARVSNHIGFLKLMGCCLEFLHPVLVFEDLEYRSLNTRGSVGSLETPVLPWNVRLKIAKENGRAKLTGFSLAVTLPEGKTWIQDRLAGTFGYIDPIYHLTKIVSEYTDVYSFGIFMLVLLMGRPQLLSDGHSVFGTSILKHVKDLLERGEPVEFGGGSNDMRPGQMRMCLDLALGCCEERNEDRPKMILFHMSTLQVASFLVTEYMHVYSFGVLLTILLTGRSVYFTGSEAYPVDPGRERKRRSRENGSSTMEALCFRISSLTLNGISNPIRFFSAGQILKATDGCSLEFPLPVMVFEYPENGVLNEPRGCVEGALLPWNVRLGIAKEVAVAVTYLHTAFPSIIIHRDVKHTNVFLDKNWKAKLTDFTFSVTFGYIDPVYAMTGFVTEHTDVYSFGILMLVLLMGRPATFASSCGVLCNILDYVKHLRARGEPVEFRGNSNDMEPSQMKMFLDLALRCCEERHKDRPKMILYMIFTVKTFILIKKEFDEHSDRILRLYSFEIFMLVLLIGMEPIMDATDHDHIHSYVKYMQKRGEPVELWGDSDNMRLGQMKMFLDLALRCCEKRTEDRPKMITVAKEIKLIEQKKGNCKITHKGDGILEKGKARKCFLKNGRIFLEKLIADCNGMSNPIRMFTSDQINKATNHFDPNCSLPELSSKYSYLWFTLYKGVIDGRSYVIKRFTKKTGVEGEETTYNDFVLSLRVNLEYRALNIRGSVGPEDGPVLPWNVRLKIAKEVATAITYLQTAFPRIIVHRNIKPTNVFLDMNGTAKLTAFSLAVTLPEGKTWIKDTVAGTYGYGDPIYFKTGVLTEYSDVFSFGILMLILLLGRPLCSDGSDGNFYNNILDYVKDLRERGEPVEFWRGSNDMSPGQMKMFLELALRCCEERNEDKPKMILVAKLIKLIEQASL</sequence>
<name>A0ABQ7ZWR8_BRANA</name>
<dbReference type="Proteomes" id="UP000824890">
    <property type="component" value="Unassembled WGS sequence"/>
</dbReference>
<dbReference type="EMBL" id="JAGKQM010000014">
    <property type="protein sequence ID" value="KAH0884672.1"/>
    <property type="molecule type" value="Genomic_DNA"/>
</dbReference>
<dbReference type="InterPro" id="IPR011009">
    <property type="entry name" value="Kinase-like_dom_sf"/>
</dbReference>
<keyword evidence="7" id="KW-1185">Reference proteome</keyword>